<evidence type="ECO:0000313" key="2">
    <source>
        <dbReference type="Proteomes" id="UP000094801"/>
    </source>
</evidence>
<keyword evidence="2" id="KW-1185">Reference proteome</keyword>
<protein>
    <recommendedName>
        <fullName evidence="3">FAM86 N-terminal domain-containing protein</fullName>
    </recommendedName>
</protein>
<dbReference type="GO" id="GO:0008757">
    <property type="term" value="F:S-adenosylmethionine-dependent methyltransferase activity"/>
    <property type="evidence" value="ECO:0007669"/>
    <property type="project" value="UniProtKB-ARBA"/>
</dbReference>
<dbReference type="Pfam" id="PF10294">
    <property type="entry name" value="Methyltransf_16"/>
    <property type="match status" value="1"/>
</dbReference>
<dbReference type="Gene3D" id="3.40.50.150">
    <property type="entry name" value="Vaccinia Virus protein VP39"/>
    <property type="match status" value="1"/>
</dbReference>
<organism evidence="1 2">
    <name type="scientific">[Candida] arabinofermentans NRRL YB-2248</name>
    <dbReference type="NCBI Taxonomy" id="983967"/>
    <lineage>
        <taxon>Eukaryota</taxon>
        <taxon>Fungi</taxon>
        <taxon>Dikarya</taxon>
        <taxon>Ascomycota</taxon>
        <taxon>Saccharomycotina</taxon>
        <taxon>Pichiomycetes</taxon>
        <taxon>Pichiales</taxon>
        <taxon>Pichiaceae</taxon>
        <taxon>Ogataea</taxon>
        <taxon>Ogataea/Candida clade</taxon>
    </lineage>
</organism>
<dbReference type="AlphaFoldDB" id="A0A1E4T3X7"/>
<dbReference type="PANTHER" id="PTHR14614">
    <property type="entry name" value="HEPATOCELLULAR CARCINOMA-ASSOCIATED ANTIGEN"/>
    <property type="match status" value="1"/>
</dbReference>
<dbReference type="GO" id="GO:0005737">
    <property type="term" value="C:cytoplasm"/>
    <property type="evidence" value="ECO:0007669"/>
    <property type="project" value="TreeGrafter"/>
</dbReference>
<dbReference type="InterPro" id="IPR019410">
    <property type="entry name" value="Methyltransf_16"/>
</dbReference>
<name>A0A1E4T3X7_9ASCO</name>
<dbReference type="OrthoDB" id="194386at2759"/>
<dbReference type="Proteomes" id="UP000094801">
    <property type="component" value="Unassembled WGS sequence"/>
</dbReference>
<dbReference type="STRING" id="983967.A0A1E4T3X7"/>
<dbReference type="SUPFAM" id="SSF53335">
    <property type="entry name" value="S-adenosyl-L-methionine-dependent methyltransferases"/>
    <property type="match status" value="1"/>
</dbReference>
<dbReference type="InterPro" id="IPR029063">
    <property type="entry name" value="SAM-dependent_MTases_sf"/>
</dbReference>
<dbReference type="EMBL" id="KV453850">
    <property type="protein sequence ID" value="ODV86445.1"/>
    <property type="molecule type" value="Genomic_DNA"/>
</dbReference>
<sequence length="352" mass="39536">MNTLLRRLCQRVPITQIELPSAESITDSGQAQLIETLITISESNPHYSKVFLKKFLPHLESQGLEVSDDLYEKLCDWLPSQELQPTDYDTISYSISEEVGNNDNINDMVMKIRESPRLIAGLGTTGLRTWEASLFLSEYILHNLHRKRECSTDQELEISSQLASQFDGKVVMELGCGTGFVGMALHQHYQKMKKMILTDGDSQLFDNILYNMKLNGIDATADNLSITKLWWSESALPASEINTIIAADVTYDASVIPSLAQVLAEAMGQDNVSSGTNYGRVDVAYIAATVRNEETLKVWEEYLDMGTDDGIWTWCVTTSRPMEQSGIQKGAIWYPVGTPEIRIYKIDRNTNN</sequence>
<proteinExistence type="predicted"/>
<evidence type="ECO:0000313" key="1">
    <source>
        <dbReference type="EMBL" id="ODV86445.1"/>
    </source>
</evidence>
<dbReference type="PANTHER" id="PTHR14614:SF130">
    <property type="entry name" value="PROTEIN-LYSINE N-METHYLTRANSFERASE EEF2KMT"/>
    <property type="match status" value="1"/>
</dbReference>
<reference evidence="2" key="1">
    <citation type="submission" date="2016-04" db="EMBL/GenBank/DDBJ databases">
        <title>Comparative genomics of biotechnologically important yeasts.</title>
        <authorList>
            <consortium name="DOE Joint Genome Institute"/>
            <person name="Riley R."/>
            <person name="Haridas S."/>
            <person name="Wolfe K.H."/>
            <person name="Lopes M.R."/>
            <person name="Hittinger C.T."/>
            <person name="Goker M."/>
            <person name="Salamov A."/>
            <person name="Wisecaver J."/>
            <person name="Long T.M."/>
            <person name="Aerts A.L."/>
            <person name="Barry K."/>
            <person name="Choi C."/>
            <person name="Clum A."/>
            <person name="Coughlan A.Y."/>
            <person name="Deshpande S."/>
            <person name="Douglass A.P."/>
            <person name="Hanson S.J."/>
            <person name="Klenk H.-P."/>
            <person name="Labutti K."/>
            <person name="Lapidus A."/>
            <person name="Lindquist E."/>
            <person name="Lipzen A."/>
            <person name="Meier-Kolthoff J.P."/>
            <person name="Ohm R.A."/>
            <person name="Otillar R.P."/>
            <person name="Pangilinan J."/>
            <person name="Peng Y."/>
            <person name="Rokas A."/>
            <person name="Rosa C.A."/>
            <person name="Scheuner C."/>
            <person name="Sibirny A.A."/>
            <person name="Slot J.C."/>
            <person name="Stielow J.B."/>
            <person name="Sun H."/>
            <person name="Kurtzman C.P."/>
            <person name="Blackwell M."/>
            <person name="Grigoriev I.V."/>
            <person name="Jeffries T.W."/>
        </authorList>
    </citation>
    <scope>NUCLEOTIDE SEQUENCE [LARGE SCALE GENOMIC DNA]</scope>
    <source>
        <strain evidence="2">NRRL YB-2248</strain>
    </source>
</reference>
<gene>
    <name evidence="1" type="ORF">CANARDRAFT_27656</name>
</gene>
<accession>A0A1E4T3X7</accession>
<evidence type="ECO:0008006" key="3">
    <source>
        <dbReference type="Google" id="ProtNLM"/>
    </source>
</evidence>